<dbReference type="InterPro" id="IPR000821">
    <property type="entry name" value="Ala_racemase"/>
</dbReference>
<reference evidence="6" key="1">
    <citation type="submission" date="2019-03" db="EMBL/GenBank/DDBJ databases">
        <title>Metabolic reconstructions from genomes of highly enriched 'Candidatus Accumulibacter' and 'Candidatus Competibacter' bioreactor populations.</title>
        <authorList>
            <person name="Annavajhala M.K."/>
            <person name="Welles L."/>
            <person name="Abbas B."/>
            <person name="Sorokin D."/>
            <person name="Park H."/>
            <person name="Van Loosdrecht M."/>
            <person name="Chandran K."/>
        </authorList>
    </citation>
    <scope>NUCLEOTIDE SEQUENCE</scope>
    <source>
        <strain evidence="6">SBR_L</strain>
    </source>
</reference>
<evidence type="ECO:0000313" key="7">
    <source>
        <dbReference type="Proteomes" id="UP000886469"/>
    </source>
</evidence>
<dbReference type="PANTHER" id="PTHR30511">
    <property type="entry name" value="ALANINE RACEMASE"/>
    <property type="match status" value="1"/>
</dbReference>
<feature type="binding site" evidence="4">
    <location>
        <position position="131"/>
    </location>
    <ligand>
        <name>substrate</name>
    </ligand>
</feature>
<evidence type="ECO:0000256" key="4">
    <source>
        <dbReference type="HAMAP-Rule" id="MF_01201"/>
    </source>
</evidence>
<feature type="domain" description="Alanine racemase C-terminal" evidence="5">
    <location>
        <begin position="244"/>
        <end position="368"/>
    </location>
</feature>
<dbReference type="Pfam" id="PF00842">
    <property type="entry name" value="Ala_racemase_C"/>
    <property type="match status" value="1"/>
</dbReference>
<comment type="similarity">
    <text evidence="4">Belongs to the alanine racemase family.</text>
</comment>
<feature type="active site" description="Proton acceptor; specific for L-alanine" evidence="4">
    <location>
        <position position="265"/>
    </location>
</feature>
<gene>
    <name evidence="6" type="primary">alr</name>
    <name evidence="6" type="ORF">E4Q08_12500</name>
</gene>
<evidence type="ECO:0000256" key="2">
    <source>
        <dbReference type="ARBA" id="ARBA00022898"/>
    </source>
</evidence>
<comment type="function">
    <text evidence="4">Catalyzes the interconversion of L-alanine and D-alanine. May also act on other amino acids.</text>
</comment>
<dbReference type="NCBIfam" id="TIGR00492">
    <property type="entry name" value="alr"/>
    <property type="match status" value="1"/>
</dbReference>
<evidence type="ECO:0000313" key="6">
    <source>
        <dbReference type="EMBL" id="NMQ06017.1"/>
    </source>
</evidence>
<dbReference type="PRINTS" id="PR00992">
    <property type="entry name" value="ALARACEMASE"/>
</dbReference>
<comment type="pathway">
    <text evidence="4">Amino-acid biosynthesis; D-alanine biosynthesis; D-alanine from L-alanine: step 1/1.</text>
</comment>
<dbReference type="SUPFAM" id="SSF51419">
    <property type="entry name" value="PLP-binding barrel"/>
    <property type="match status" value="1"/>
</dbReference>
<dbReference type="InterPro" id="IPR020622">
    <property type="entry name" value="Ala_racemase_pyridoxalP-BS"/>
</dbReference>
<dbReference type="Gene3D" id="3.20.20.10">
    <property type="entry name" value="Alanine racemase"/>
    <property type="match status" value="1"/>
</dbReference>
<evidence type="ECO:0000259" key="5">
    <source>
        <dbReference type="SMART" id="SM01005"/>
    </source>
</evidence>
<keyword evidence="3 4" id="KW-0413">Isomerase</keyword>
<keyword evidence="2 4" id="KW-0663">Pyridoxal phosphate</keyword>
<dbReference type="InterPro" id="IPR001608">
    <property type="entry name" value="Ala_racemase_N"/>
</dbReference>
<comment type="cofactor">
    <cofactor evidence="1 4">
        <name>pyridoxal 5'-phosphate</name>
        <dbReference type="ChEBI" id="CHEBI:597326"/>
    </cofactor>
</comment>
<dbReference type="CDD" id="cd06827">
    <property type="entry name" value="PLPDE_III_AR_proteobact"/>
    <property type="match status" value="1"/>
</dbReference>
<dbReference type="Proteomes" id="UP000886469">
    <property type="component" value="Unassembled WGS sequence"/>
</dbReference>
<sequence>MPRPIEARIDLAALRHNYLVAKRHAGSARAWAVVKANAYGHGLLRAAAALGEVADGFALLDLDEAIILREAGIRQPILLLEGFFTAADLEICATYGLSVVIHRLEQLQMLRHAALPVPLPIYLKLDSGMHRLGLSGGQIPAARRELTALAAAAAPAPAPVTLMTHFAEADAVGGERCINWQLERFAQMLADWPEAASLPVSVANSAAILRYPQTAYAWVRPGIMLYGGSPFADQEAANLDLKPVMTLHSRILAVQEIGVGERVGYGGTFVAQRPTRVGVVACGYADGYPRHAPSGTPILVAGQQTQTLGRVSMDMLACDLTDLPGTGVGSPVVLWGEGLPADAVAAAAQTISYELFCALARRVPVVEI</sequence>
<dbReference type="SUPFAM" id="SSF50621">
    <property type="entry name" value="Alanine racemase C-terminal domain-like"/>
    <property type="match status" value="1"/>
</dbReference>
<comment type="catalytic activity">
    <reaction evidence="4">
        <text>L-alanine = D-alanine</text>
        <dbReference type="Rhea" id="RHEA:20249"/>
        <dbReference type="ChEBI" id="CHEBI:57416"/>
        <dbReference type="ChEBI" id="CHEBI:57972"/>
        <dbReference type="EC" id="5.1.1.1"/>
    </reaction>
</comment>
<dbReference type="RefSeq" id="WP_169070625.1">
    <property type="nucleotide sequence ID" value="NZ_JAZKUC010000002.1"/>
</dbReference>
<dbReference type="PROSITE" id="PS00395">
    <property type="entry name" value="ALANINE_RACEMASE"/>
    <property type="match status" value="1"/>
</dbReference>
<evidence type="ECO:0000256" key="3">
    <source>
        <dbReference type="ARBA" id="ARBA00023235"/>
    </source>
</evidence>
<dbReference type="EC" id="5.1.1.1" evidence="4"/>
<dbReference type="Pfam" id="PF01168">
    <property type="entry name" value="Ala_racemase_N"/>
    <property type="match status" value="1"/>
</dbReference>
<name>A0ABX1TB05_9PROT</name>
<feature type="modified residue" description="N6-(pyridoxal phosphate)lysine" evidence="4">
    <location>
        <position position="35"/>
    </location>
</feature>
<evidence type="ECO:0000256" key="1">
    <source>
        <dbReference type="ARBA" id="ARBA00001933"/>
    </source>
</evidence>
<dbReference type="PANTHER" id="PTHR30511:SF0">
    <property type="entry name" value="ALANINE RACEMASE, CATABOLIC-RELATED"/>
    <property type="match status" value="1"/>
</dbReference>
<dbReference type="Gene3D" id="2.40.37.10">
    <property type="entry name" value="Lyase, Ornithine Decarboxylase, Chain A, domain 1"/>
    <property type="match status" value="1"/>
</dbReference>
<dbReference type="HAMAP" id="MF_01201">
    <property type="entry name" value="Ala_racemase"/>
    <property type="match status" value="1"/>
</dbReference>
<dbReference type="InterPro" id="IPR029066">
    <property type="entry name" value="PLP-binding_barrel"/>
</dbReference>
<dbReference type="InterPro" id="IPR009006">
    <property type="entry name" value="Ala_racemase/Decarboxylase_C"/>
</dbReference>
<dbReference type="SMART" id="SM01005">
    <property type="entry name" value="Ala_racemase_C"/>
    <property type="match status" value="1"/>
</dbReference>
<organism evidence="6 7">
    <name type="scientific">Candidatus Accumulibacter contiguus</name>
    <dbReference type="NCBI Taxonomy" id="2954381"/>
    <lineage>
        <taxon>Bacteria</taxon>
        <taxon>Pseudomonadati</taxon>
        <taxon>Pseudomonadota</taxon>
        <taxon>Betaproteobacteria</taxon>
        <taxon>Candidatus Accumulibacter</taxon>
    </lineage>
</organism>
<dbReference type="EMBL" id="SPMX01000033">
    <property type="protein sequence ID" value="NMQ06017.1"/>
    <property type="molecule type" value="Genomic_DNA"/>
</dbReference>
<accession>A0ABX1TB05</accession>
<dbReference type="InterPro" id="IPR011079">
    <property type="entry name" value="Ala_racemase_C"/>
</dbReference>
<protein>
    <recommendedName>
        <fullName evidence="4">Alanine racemase</fullName>
        <ecNumber evidence="4">5.1.1.1</ecNumber>
    </recommendedName>
</protein>
<feature type="active site" description="Proton acceptor; specific for D-alanine" evidence="4">
    <location>
        <position position="35"/>
    </location>
</feature>
<proteinExistence type="inferred from homology"/>
<feature type="binding site" evidence="4">
    <location>
        <position position="313"/>
    </location>
    <ligand>
        <name>substrate</name>
    </ligand>
</feature>
<keyword evidence="7" id="KW-1185">Reference proteome</keyword>
<comment type="caution">
    <text evidence="6">The sequence shown here is derived from an EMBL/GenBank/DDBJ whole genome shotgun (WGS) entry which is preliminary data.</text>
</comment>
<dbReference type="GO" id="GO:0008784">
    <property type="term" value="F:alanine racemase activity"/>
    <property type="evidence" value="ECO:0007669"/>
    <property type="project" value="UniProtKB-EC"/>
</dbReference>